<dbReference type="GO" id="GO:0006352">
    <property type="term" value="P:DNA-templated transcription initiation"/>
    <property type="evidence" value="ECO:0007669"/>
    <property type="project" value="InterPro"/>
</dbReference>
<organism evidence="5 6">
    <name type="scientific">Pythium insidiosum</name>
    <name type="common">Pythiosis disease agent</name>
    <dbReference type="NCBI Taxonomy" id="114742"/>
    <lineage>
        <taxon>Eukaryota</taxon>
        <taxon>Sar</taxon>
        <taxon>Stramenopiles</taxon>
        <taxon>Oomycota</taxon>
        <taxon>Peronosporomycetes</taxon>
        <taxon>Pythiales</taxon>
        <taxon>Pythiaceae</taxon>
        <taxon>Pythium</taxon>
    </lineage>
</organism>
<feature type="repeat" description="ANK" evidence="3">
    <location>
        <begin position="306"/>
        <end position="338"/>
    </location>
</feature>
<dbReference type="PROSITE" id="PS50297">
    <property type="entry name" value="ANK_REP_REGION"/>
    <property type="match status" value="2"/>
</dbReference>
<dbReference type="SMART" id="SM00248">
    <property type="entry name" value="ANK"/>
    <property type="match status" value="4"/>
</dbReference>
<evidence type="ECO:0000313" key="5">
    <source>
        <dbReference type="EMBL" id="KAJ0393449.1"/>
    </source>
</evidence>
<evidence type="ECO:0000256" key="4">
    <source>
        <dbReference type="SAM" id="MobiDB-lite"/>
    </source>
</evidence>
<dbReference type="PANTHER" id="PTHR24171:SF9">
    <property type="entry name" value="ANKYRIN REPEAT DOMAIN-CONTAINING PROTEIN 39"/>
    <property type="match status" value="1"/>
</dbReference>
<dbReference type="SUPFAM" id="SSF48403">
    <property type="entry name" value="Ankyrin repeat"/>
    <property type="match status" value="1"/>
</dbReference>
<keyword evidence="6" id="KW-1185">Reference proteome</keyword>
<evidence type="ECO:0008006" key="7">
    <source>
        <dbReference type="Google" id="ProtNLM"/>
    </source>
</evidence>
<dbReference type="AlphaFoldDB" id="A0AAD5Q6R1"/>
<feature type="region of interest" description="Disordered" evidence="4">
    <location>
        <begin position="178"/>
        <end position="201"/>
    </location>
</feature>
<feature type="repeat" description="ANK" evidence="3">
    <location>
        <begin position="339"/>
        <end position="371"/>
    </location>
</feature>
<evidence type="ECO:0000256" key="1">
    <source>
        <dbReference type="ARBA" id="ARBA00022737"/>
    </source>
</evidence>
<dbReference type="InterPro" id="IPR036770">
    <property type="entry name" value="Ankyrin_rpt-contain_sf"/>
</dbReference>
<evidence type="ECO:0000256" key="2">
    <source>
        <dbReference type="ARBA" id="ARBA00023043"/>
    </source>
</evidence>
<sequence>MPSMAIPGASAKGAKSTAASASSKSNGSASEAAAKAKHAKAAVAEDAHAGGDTAASETDEPVLPLDAVAMKELLASMGADRHEPRVVSQLHEFVHRYVTEILVDAQEYSLFASKTSVDVDDVRLAIASRLNHHYTNVPSRELLIELAEKRNSLPLPPISNEYGVRLPPPEHQLVTFERDRYPDEPRSPGSQDEMSGYDEPMPLARLEGTRNKKMARQQTPYRDHETPSFLVEDFLASLFRPQDAFVHAASLNQLDVVQRWISRRHDVNERDQEGRLALCAASQNRCLDVLSLLLASDAHVNLPERDGKTALHIACMWGRLDAATILLQHGADPTRKDLEGQLPLHAACRNGHDSVVELLLRCRPDVFVADDCGSTPMELARDWQRREIMVMLQEYVDTELRPSMRARVRFVVKYRCVELPQSIQAEICSFLC</sequence>
<reference evidence="5" key="1">
    <citation type="submission" date="2021-12" db="EMBL/GenBank/DDBJ databases">
        <title>Prjna785345.</title>
        <authorList>
            <person name="Rujirawat T."/>
            <person name="Krajaejun T."/>
        </authorList>
    </citation>
    <scope>NUCLEOTIDE SEQUENCE</scope>
    <source>
        <strain evidence="5">Pi057C3</strain>
    </source>
</reference>
<comment type="caution">
    <text evidence="5">The sequence shown here is derived from an EMBL/GenBank/DDBJ whole genome shotgun (WGS) entry which is preliminary data.</text>
</comment>
<feature type="region of interest" description="Disordered" evidence="4">
    <location>
        <begin position="1"/>
        <end position="62"/>
    </location>
</feature>
<dbReference type="Pfam" id="PF12796">
    <property type="entry name" value="Ank_2"/>
    <property type="match status" value="1"/>
</dbReference>
<dbReference type="InterPro" id="IPR002110">
    <property type="entry name" value="Ankyrin_rpt"/>
</dbReference>
<protein>
    <recommendedName>
        <fullName evidence="7">Transcription initiation factor TFIID subunit</fullName>
    </recommendedName>
</protein>
<dbReference type="Gene3D" id="1.25.40.20">
    <property type="entry name" value="Ankyrin repeat-containing domain"/>
    <property type="match status" value="1"/>
</dbReference>
<dbReference type="CDD" id="cd07979">
    <property type="entry name" value="HFD_TAF9"/>
    <property type="match status" value="1"/>
</dbReference>
<dbReference type="EMBL" id="JAKCXM010000492">
    <property type="protein sequence ID" value="KAJ0393449.1"/>
    <property type="molecule type" value="Genomic_DNA"/>
</dbReference>
<evidence type="ECO:0000313" key="6">
    <source>
        <dbReference type="Proteomes" id="UP001209570"/>
    </source>
</evidence>
<dbReference type="SUPFAM" id="SSF47113">
    <property type="entry name" value="Histone-fold"/>
    <property type="match status" value="1"/>
</dbReference>
<dbReference type="InterPro" id="IPR009072">
    <property type="entry name" value="Histone-fold"/>
</dbReference>
<dbReference type="PROSITE" id="PS50088">
    <property type="entry name" value="ANK_REPEAT"/>
    <property type="match status" value="2"/>
</dbReference>
<dbReference type="Proteomes" id="UP001209570">
    <property type="component" value="Unassembled WGS sequence"/>
</dbReference>
<dbReference type="Gene3D" id="1.10.20.10">
    <property type="entry name" value="Histone, subunit A"/>
    <property type="match status" value="1"/>
</dbReference>
<evidence type="ECO:0000256" key="3">
    <source>
        <dbReference type="PROSITE-ProRule" id="PRU00023"/>
    </source>
</evidence>
<keyword evidence="2 3" id="KW-0040">ANK repeat</keyword>
<dbReference type="Pfam" id="PF00023">
    <property type="entry name" value="Ank"/>
    <property type="match status" value="1"/>
</dbReference>
<proteinExistence type="predicted"/>
<dbReference type="InterPro" id="IPR003162">
    <property type="entry name" value="TFIID-31"/>
</dbReference>
<dbReference type="PANTHER" id="PTHR24171">
    <property type="entry name" value="ANKYRIN REPEAT DOMAIN-CONTAINING PROTEIN 39-RELATED"/>
    <property type="match status" value="1"/>
</dbReference>
<gene>
    <name evidence="5" type="ORF">P43SY_000757</name>
</gene>
<dbReference type="Pfam" id="PF02291">
    <property type="entry name" value="TFIID-31kDa"/>
    <property type="match status" value="1"/>
</dbReference>
<keyword evidence="1" id="KW-0677">Repeat</keyword>
<feature type="compositionally biased region" description="Low complexity" evidence="4">
    <location>
        <begin position="8"/>
        <end position="33"/>
    </location>
</feature>
<dbReference type="GO" id="GO:0046982">
    <property type="term" value="F:protein heterodimerization activity"/>
    <property type="evidence" value="ECO:0007669"/>
    <property type="project" value="InterPro"/>
</dbReference>
<accession>A0AAD5Q6R1</accession>
<name>A0AAD5Q6R1_PYTIN</name>